<keyword evidence="2" id="KW-1185">Reference proteome</keyword>
<evidence type="ECO:0000313" key="1">
    <source>
        <dbReference type="EMBL" id="GLL16158.1"/>
    </source>
</evidence>
<protein>
    <submittedName>
        <fullName evidence="1">Uncharacterized protein</fullName>
    </submittedName>
</protein>
<comment type="caution">
    <text evidence="1">The sequence shown here is derived from an EMBL/GenBank/DDBJ whole genome shotgun (WGS) entry which is preliminary data.</text>
</comment>
<organism evidence="1 2">
    <name type="scientific">Pseudonocardia halophobica</name>
    <dbReference type="NCBI Taxonomy" id="29401"/>
    <lineage>
        <taxon>Bacteria</taxon>
        <taxon>Bacillati</taxon>
        <taxon>Actinomycetota</taxon>
        <taxon>Actinomycetes</taxon>
        <taxon>Pseudonocardiales</taxon>
        <taxon>Pseudonocardiaceae</taxon>
        <taxon>Pseudonocardia</taxon>
    </lineage>
</organism>
<evidence type="ECO:0000313" key="2">
    <source>
        <dbReference type="Proteomes" id="UP001143463"/>
    </source>
</evidence>
<accession>A0A9W6P1J1</accession>
<reference evidence="1" key="1">
    <citation type="journal article" date="2014" name="Int. J. Syst. Evol. Microbiol.">
        <title>Complete genome sequence of Corynebacterium casei LMG S-19264T (=DSM 44701T), isolated from a smear-ripened cheese.</title>
        <authorList>
            <consortium name="US DOE Joint Genome Institute (JGI-PGF)"/>
            <person name="Walter F."/>
            <person name="Albersmeier A."/>
            <person name="Kalinowski J."/>
            <person name="Ruckert C."/>
        </authorList>
    </citation>
    <scope>NUCLEOTIDE SEQUENCE</scope>
    <source>
        <strain evidence="1">VKM Ac-1069</strain>
    </source>
</reference>
<proteinExistence type="predicted"/>
<dbReference type="AlphaFoldDB" id="A0A9W6P1J1"/>
<reference evidence="1" key="2">
    <citation type="submission" date="2023-01" db="EMBL/GenBank/DDBJ databases">
        <authorList>
            <person name="Sun Q."/>
            <person name="Evtushenko L."/>
        </authorList>
    </citation>
    <scope>NUCLEOTIDE SEQUENCE</scope>
    <source>
        <strain evidence="1">VKM Ac-1069</strain>
    </source>
</reference>
<gene>
    <name evidence="1" type="ORF">GCM10017577_73130</name>
</gene>
<sequence length="89" mass="9898">MSVNNTVIATFQTPVPTGGWERSGLGTRFGGANGVLKYGRRKSVVEERIALKAEPNWYPVVPAKSEFMAKAVRFLGAHDWRRKLGRAPR</sequence>
<dbReference type="Proteomes" id="UP001143463">
    <property type="component" value="Unassembled WGS sequence"/>
</dbReference>
<dbReference type="EMBL" id="BSFQ01000069">
    <property type="protein sequence ID" value="GLL16158.1"/>
    <property type="molecule type" value="Genomic_DNA"/>
</dbReference>
<name>A0A9W6P1J1_9PSEU</name>